<dbReference type="Gene3D" id="4.10.410.40">
    <property type="match status" value="1"/>
</dbReference>
<dbReference type="OrthoDB" id="6976379at2"/>
<name>A0A0M9GKM1_9HYPH</name>
<evidence type="ECO:0008006" key="3">
    <source>
        <dbReference type="Google" id="ProtNLM"/>
    </source>
</evidence>
<proteinExistence type="predicted"/>
<dbReference type="EMBL" id="JXMU01000036">
    <property type="protein sequence ID" value="KPA99969.1"/>
    <property type="molecule type" value="Genomic_DNA"/>
</dbReference>
<comment type="caution">
    <text evidence="1">The sequence shown here is derived from an EMBL/GenBank/DDBJ whole genome shotgun (WGS) entry which is preliminary data.</text>
</comment>
<protein>
    <recommendedName>
        <fullName evidence="3">Phage tail protein</fullName>
    </recommendedName>
</protein>
<evidence type="ECO:0000313" key="1">
    <source>
        <dbReference type="EMBL" id="KPA99969.1"/>
    </source>
</evidence>
<gene>
    <name evidence="1" type="ORF">SU32_16330</name>
</gene>
<dbReference type="PATRIC" id="fig|1514904.3.peg.2674"/>
<reference evidence="1 2" key="1">
    <citation type="submission" date="2015-01" db="EMBL/GenBank/DDBJ databases">
        <title>Ahrensia donghaiensis sp. nov., a novel dimethylsulphoniopropionate-cleavage bacterium isolated from seawater and emended descriptions of the genus Ahrensia and Ahrensia kielensis.</title>
        <authorList>
            <person name="Liu J."/>
        </authorList>
    </citation>
    <scope>NUCLEOTIDE SEQUENCE [LARGE SCALE GENOMIC DNA]</scope>
    <source>
        <strain evidence="1 2">LZD062</strain>
    </source>
</reference>
<organism evidence="1 2">
    <name type="scientific">Ahrensia marina</name>
    <dbReference type="NCBI Taxonomy" id="1514904"/>
    <lineage>
        <taxon>Bacteria</taxon>
        <taxon>Pseudomonadati</taxon>
        <taxon>Pseudomonadota</taxon>
        <taxon>Alphaproteobacteria</taxon>
        <taxon>Hyphomicrobiales</taxon>
        <taxon>Ahrensiaceae</taxon>
        <taxon>Ahrensia</taxon>
    </lineage>
</organism>
<dbReference type="AlphaFoldDB" id="A0A0M9GKM1"/>
<dbReference type="Proteomes" id="UP000038011">
    <property type="component" value="Unassembled WGS sequence"/>
</dbReference>
<keyword evidence="2" id="KW-1185">Reference proteome</keyword>
<sequence length="163" mass="17289">MPIFATAGSKLYIGGALSEKAADFVLADFDSQTWVEIDPLESIGSMGDTAQEITFEAIGRNRTQTLKGTRRAPTMEVVAGLDMTDAGQIALVAAEAQPYDYAFKVVFDDAPATGSAPTPSERYFIAKVMSATEELDSANNVMKLNSSLAINSNLVRVNAATGD</sequence>
<evidence type="ECO:0000313" key="2">
    <source>
        <dbReference type="Proteomes" id="UP000038011"/>
    </source>
</evidence>
<accession>A0A0M9GKM1</accession>
<dbReference type="RefSeq" id="WP_054000452.1">
    <property type="nucleotide sequence ID" value="NZ_JXMU01000036.1"/>
</dbReference>
<dbReference type="STRING" id="1514904.SU32_16330"/>